<dbReference type="AlphaFoldDB" id="A0A812WQJ5"/>
<comment type="caution">
    <text evidence="2">The sequence shown here is derived from an EMBL/GenBank/DDBJ whole genome shotgun (WGS) entry which is preliminary data.</text>
</comment>
<dbReference type="Proteomes" id="UP000649617">
    <property type="component" value="Unassembled WGS sequence"/>
</dbReference>
<dbReference type="EMBL" id="CAJNIZ010044660">
    <property type="protein sequence ID" value="CAE7697040.1"/>
    <property type="molecule type" value="Genomic_DNA"/>
</dbReference>
<name>A0A812WQJ5_SYMPI</name>
<sequence length="123" mass="13812">MRDMRIPCFSCLCSPVRWADTASSSKINFLPFWTGVFLVTFLNALTAASFYITALIYMFMAANHRQLIRRIYGMPHGTWVAGSYEISVSKSEGPLSMWIITGVIGLIKDMLGGIGFRIPRSCY</sequence>
<keyword evidence="1" id="KW-1133">Transmembrane helix</keyword>
<reference evidence="2" key="1">
    <citation type="submission" date="2021-02" db="EMBL/GenBank/DDBJ databases">
        <authorList>
            <person name="Dougan E. K."/>
            <person name="Rhodes N."/>
            <person name="Thang M."/>
            <person name="Chan C."/>
        </authorList>
    </citation>
    <scope>NUCLEOTIDE SEQUENCE</scope>
</reference>
<protein>
    <submittedName>
        <fullName evidence="2">Uncharacterized protein</fullName>
    </submittedName>
</protein>
<keyword evidence="1" id="KW-0472">Membrane</keyword>
<keyword evidence="1" id="KW-0812">Transmembrane</keyword>
<organism evidence="2 3">
    <name type="scientific">Symbiodinium pilosum</name>
    <name type="common">Dinoflagellate</name>
    <dbReference type="NCBI Taxonomy" id="2952"/>
    <lineage>
        <taxon>Eukaryota</taxon>
        <taxon>Sar</taxon>
        <taxon>Alveolata</taxon>
        <taxon>Dinophyceae</taxon>
        <taxon>Suessiales</taxon>
        <taxon>Symbiodiniaceae</taxon>
        <taxon>Symbiodinium</taxon>
    </lineage>
</organism>
<feature type="transmembrane region" description="Helical" evidence="1">
    <location>
        <begin position="35"/>
        <end position="60"/>
    </location>
</feature>
<dbReference type="OrthoDB" id="409987at2759"/>
<proteinExistence type="predicted"/>
<gene>
    <name evidence="2" type="ORF">SPIL2461_LOCUS19571</name>
</gene>
<accession>A0A812WQJ5</accession>
<evidence type="ECO:0000313" key="2">
    <source>
        <dbReference type="EMBL" id="CAE7697040.1"/>
    </source>
</evidence>
<keyword evidence="3" id="KW-1185">Reference proteome</keyword>
<evidence type="ECO:0000313" key="3">
    <source>
        <dbReference type="Proteomes" id="UP000649617"/>
    </source>
</evidence>
<evidence type="ECO:0000256" key="1">
    <source>
        <dbReference type="SAM" id="Phobius"/>
    </source>
</evidence>